<organism evidence="1 2">
    <name type="scientific">Aspergillus fumigatus (strain CBS 144.89 / FGSC A1163 / CEA10)</name>
    <name type="common">Neosartorya fumigata</name>
    <dbReference type="NCBI Taxonomy" id="451804"/>
    <lineage>
        <taxon>Eukaryota</taxon>
        <taxon>Fungi</taxon>
        <taxon>Dikarya</taxon>
        <taxon>Ascomycota</taxon>
        <taxon>Pezizomycotina</taxon>
        <taxon>Eurotiomycetes</taxon>
        <taxon>Eurotiomycetidae</taxon>
        <taxon>Eurotiales</taxon>
        <taxon>Aspergillaceae</taxon>
        <taxon>Aspergillus</taxon>
        <taxon>Aspergillus subgen. Fumigati</taxon>
    </lineage>
</organism>
<dbReference type="EMBL" id="DS499601">
    <property type="protein sequence ID" value="EDP48555.1"/>
    <property type="molecule type" value="Genomic_DNA"/>
</dbReference>
<proteinExistence type="predicted"/>
<dbReference type="Proteomes" id="UP000001699">
    <property type="component" value="Unassembled WGS sequence"/>
</dbReference>
<keyword evidence="2" id="KW-1185">Reference proteome</keyword>
<sequence>MDLGPYLACDGRHHDINGVKGVSGPSFRLKRRTRIFESPADIMSVRPVLNYKTLLPAKSFKTT</sequence>
<gene>
    <name evidence="1" type="ORF">AFUB_092730</name>
</gene>
<reference evidence="1 2" key="1">
    <citation type="journal article" date="2008" name="PLoS Genet.">
        <title>Genomic islands in the pathogenic filamentous fungus Aspergillus fumigatus.</title>
        <authorList>
            <person name="Fedorova N.D."/>
            <person name="Khaldi N."/>
            <person name="Joardar V.S."/>
            <person name="Maiti R."/>
            <person name="Amedeo P."/>
            <person name="Anderson M.J."/>
            <person name="Crabtree J."/>
            <person name="Silva J.C."/>
            <person name="Badger J.H."/>
            <person name="Albarraq A."/>
            <person name="Angiuoli S."/>
            <person name="Bussey H."/>
            <person name="Bowyer P."/>
            <person name="Cotty P.J."/>
            <person name="Dyer P.S."/>
            <person name="Egan A."/>
            <person name="Galens K."/>
            <person name="Fraser-Liggett C.M."/>
            <person name="Haas B.J."/>
            <person name="Inman J.M."/>
            <person name="Kent R."/>
            <person name="Lemieux S."/>
            <person name="Malavazi I."/>
            <person name="Orvis J."/>
            <person name="Roemer T."/>
            <person name="Ronning C.M."/>
            <person name="Sundaram J.P."/>
            <person name="Sutton G."/>
            <person name="Turner G."/>
            <person name="Venter J.C."/>
            <person name="White O.R."/>
            <person name="Whitty B.R."/>
            <person name="Youngman P."/>
            <person name="Wolfe K.H."/>
            <person name="Goldman G.H."/>
            <person name="Wortman J.R."/>
            <person name="Jiang B."/>
            <person name="Denning D.W."/>
            <person name="Nierman W.C."/>
        </authorList>
    </citation>
    <scope>NUCLEOTIDE SEQUENCE [LARGE SCALE GENOMIC DNA]</scope>
    <source>
        <strain evidence="2">CBS 144.89 / FGSC A1163 / CEA10</strain>
    </source>
</reference>
<evidence type="ECO:0000313" key="2">
    <source>
        <dbReference type="Proteomes" id="UP000001699"/>
    </source>
</evidence>
<dbReference type="OrthoDB" id="6105938at2759"/>
<dbReference type="VEuPathDB" id="FungiDB:AFUB_092730"/>
<dbReference type="AlphaFoldDB" id="B0YBG5"/>
<evidence type="ECO:0000313" key="1">
    <source>
        <dbReference type="EMBL" id="EDP48555.1"/>
    </source>
</evidence>
<dbReference type="HOGENOM" id="CLU_2885371_0_0_1"/>
<accession>B0YBG5</accession>
<name>B0YBG5_ASPFC</name>
<protein>
    <submittedName>
        <fullName evidence="1">Uncharacterized protein</fullName>
    </submittedName>
</protein>